<protein>
    <submittedName>
        <fullName evidence="1">Uncharacterized protein</fullName>
    </submittedName>
</protein>
<organism evidence="1 2">
    <name type="scientific">Entomophthora muscae</name>
    <dbReference type="NCBI Taxonomy" id="34485"/>
    <lineage>
        <taxon>Eukaryota</taxon>
        <taxon>Fungi</taxon>
        <taxon>Fungi incertae sedis</taxon>
        <taxon>Zoopagomycota</taxon>
        <taxon>Entomophthoromycotina</taxon>
        <taxon>Entomophthoromycetes</taxon>
        <taxon>Entomophthorales</taxon>
        <taxon>Entomophthoraceae</taxon>
        <taxon>Entomophthora</taxon>
    </lineage>
</organism>
<proteinExistence type="predicted"/>
<comment type="caution">
    <text evidence="1">The sequence shown here is derived from an EMBL/GenBank/DDBJ whole genome shotgun (WGS) entry which is preliminary data.</text>
</comment>
<evidence type="ECO:0000313" key="1">
    <source>
        <dbReference type="EMBL" id="KAJ9054547.1"/>
    </source>
</evidence>
<keyword evidence="2" id="KW-1185">Reference proteome</keyword>
<name>A0ACC2RWS2_9FUNG</name>
<dbReference type="EMBL" id="QTSX02006438">
    <property type="protein sequence ID" value="KAJ9054547.1"/>
    <property type="molecule type" value="Genomic_DNA"/>
</dbReference>
<gene>
    <name evidence="1" type="ORF">DSO57_1013213</name>
</gene>
<dbReference type="Proteomes" id="UP001165960">
    <property type="component" value="Unassembled WGS sequence"/>
</dbReference>
<evidence type="ECO:0000313" key="2">
    <source>
        <dbReference type="Proteomes" id="UP001165960"/>
    </source>
</evidence>
<sequence length="76" mass="7991">MGIPPIPTEHLCVPTKLSKITSKSGEKSGQARSTAGSVATEFPDLPANVSYNTQEALDESSLDVSNNMNQSNGNVK</sequence>
<reference evidence="1" key="1">
    <citation type="submission" date="2022-04" db="EMBL/GenBank/DDBJ databases">
        <title>Genome of the entomopathogenic fungus Entomophthora muscae.</title>
        <authorList>
            <person name="Elya C."/>
            <person name="Lovett B.R."/>
            <person name="Lee E."/>
            <person name="Macias A.M."/>
            <person name="Hajek A.E."/>
            <person name="De Bivort B.L."/>
            <person name="Kasson M.T."/>
            <person name="De Fine Licht H.H."/>
            <person name="Stajich J.E."/>
        </authorList>
    </citation>
    <scope>NUCLEOTIDE SEQUENCE</scope>
    <source>
        <strain evidence="1">Berkeley</strain>
    </source>
</reference>
<accession>A0ACC2RWS2</accession>